<sequence>MQSELRLAGLAVPAPRPANSRIVCRRVRSASERADHLAIRHRIFVDEQGVFSQSDLDAHDREDSTIALLGYSDGSVAGTVRLFLLDPETGHWQGDRLAVLAPYRTLGVGGPLVRCAVATAAALGGRTMTAHIQPANVTFFRRLGWTTVGTTEIYAGLAHQPMGIVLPSQSKGMATVLRLEDGINARGP</sequence>
<evidence type="ECO:0000259" key="1">
    <source>
        <dbReference type="PROSITE" id="PS51186"/>
    </source>
</evidence>
<protein>
    <submittedName>
        <fullName evidence="2">GNAT family N-acetyltransferase</fullName>
    </submittedName>
</protein>
<reference evidence="2 3" key="1">
    <citation type="submission" date="2019-01" db="EMBL/GenBank/DDBJ databases">
        <title>Nocardioides guangzhouensis sp. nov., an actinobacterium isolated from soil.</title>
        <authorList>
            <person name="Fu Y."/>
            <person name="Cai Y."/>
            <person name="Lin Z."/>
            <person name="Chen P."/>
        </authorList>
    </citation>
    <scope>NUCLEOTIDE SEQUENCE [LARGE SCALE GENOMIC DNA]</scope>
    <source>
        <strain evidence="2 3">130</strain>
    </source>
</reference>
<gene>
    <name evidence="2" type="ORF">EKO23_15730</name>
</gene>
<evidence type="ECO:0000313" key="2">
    <source>
        <dbReference type="EMBL" id="RYP84469.1"/>
    </source>
</evidence>
<dbReference type="Gene3D" id="3.40.630.30">
    <property type="match status" value="1"/>
</dbReference>
<dbReference type="Pfam" id="PF00583">
    <property type="entry name" value="Acetyltransf_1"/>
    <property type="match status" value="1"/>
</dbReference>
<proteinExistence type="predicted"/>
<organism evidence="2 3">
    <name type="scientific">Nocardioides guangzhouensis</name>
    <dbReference type="NCBI Taxonomy" id="2497878"/>
    <lineage>
        <taxon>Bacteria</taxon>
        <taxon>Bacillati</taxon>
        <taxon>Actinomycetota</taxon>
        <taxon>Actinomycetes</taxon>
        <taxon>Propionibacteriales</taxon>
        <taxon>Nocardioidaceae</taxon>
        <taxon>Nocardioides</taxon>
    </lineage>
</organism>
<dbReference type="PROSITE" id="PS51186">
    <property type="entry name" value="GNAT"/>
    <property type="match status" value="1"/>
</dbReference>
<name>A0A4V1XYU5_9ACTN</name>
<dbReference type="SUPFAM" id="SSF55729">
    <property type="entry name" value="Acyl-CoA N-acyltransferases (Nat)"/>
    <property type="match status" value="1"/>
</dbReference>
<dbReference type="NCBIfam" id="TIGR04045">
    <property type="entry name" value="MSMEG_0567_GNAT"/>
    <property type="match status" value="1"/>
</dbReference>
<dbReference type="AlphaFoldDB" id="A0A4V1XYU5"/>
<dbReference type="CDD" id="cd04301">
    <property type="entry name" value="NAT_SF"/>
    <property type="match status" value="1"/>
</dbReference>
<evidence type="ECO:0000313" key="3">
    <source>
        <dbReference type="Proteomes" id="UP000295198"/>
    </source>
</evidence>
<keyword evidence="3" id="KW-1185">Reference proteome</keyword>
<dbReference type="EMBL" id="SDKM01000023">
    <property type="protein sequence ID" value="RYP84469.1"/>
    <property type="molecule type" value="Genomic_DNA"/>
</dbReference>
<dbReference type="InterPro" id="IPR024035">
    <property type="entry name" value="MSMEG_0567_GNAT"/>
</dbReference>
<keyword evidence="2" id="KW-0808">Transferase</keyword>
<dbReference type="InterPro" id="IPR016181">
    <property type="entry name" value="Acyl_CoA_acyltransferase"/>
</dbReference>
<dbReference type="RefSeq" id="WP_134718968.1">
    <property type="nucleotide sequence ID" value="NZ_SDKM01000023.1"/>
</dbReference>
<dbReference type="Proteomes" id="UP000295198">
    <property type="component" value="Unassembled WGS sequence"/>
</dbReference>
<feature type="domain" description="N-acetyltransferase" evidence="1">
    <location>
        <begin position="22"/>
        <end position="167"/>
    </location>
</feature>
<comment type="caution">
    <text evidence="2">The sequence shown here is derived from an EMBL/GenBank/DDBJ whole genome shotgun (WGS) entry which is preliminary data.</text>
</comment>
<dbReference type="OrthoDB" id="5173601at2"/>
<dbReference type="GO" id="GO:0016747">
    <property type="term" value="F:acyltransferase activity, transferring groups other than amino-acyl groups"/>
    <property type="evidence" value="ECO:0007669"/>
    <property type="project" value="InterPro"/>
</dbReference>
<dbReference type="InterPro" id="IPR000182">
    <property type="entry name" value="GNAT_dom"/>
</dbReference>
<accession>A0A4V1XYU5</accession>